<dbReference type="Ensembl" id="ENSCSAVT00000004009.1">
    <property type="protein sequence ID" value="ENSCSAVP00000003950.1"/>
    <property type="gene ID" value="ENSCSAVG00000002345.1"/>
</dbReference>
<feature type="compositionally biased region" description="Basic and acidic residues" evidence="5">
    <location>
        <begin position="512"/>
        <end position="531"/>
    </location>
</feature>
<dbReference type="PROSITE" id="PS50841">
    <property type="entry name" value="DIX"/>
    <property type="match status" value="1"/>
</dbReference>
<evidence type="ECO:0000259" key="6">
    <source>
        <dbReference type="PROSITE" id="PS50132"/>
    </source>
</evidence>
<evidence type="ECO:0000259" key="7">
    <source>
        <dbReference type="PROSITE" id="PS50841"/>
    </source>
</evidence>
<dbReference type="InterPro" id="IPR043581">
    <property type="entry name" value="Axin-like"/>
</dbReference>
<feature type="compositionally biased region" description="Polar residues" evidence="5">
    <location>
        <begin position="357"/>
        <end position="389"/>
    </location>
</feature>
<dbReference type="GO" id="GO:0032436">
    <property type="term" value="P:positive regulation of proteasomal ubiquitin-dependent protein catabolic process"/>
    <property type="evidence" value="ECO:0007669"/>
    <property type="project" value="TreeGrafter"/>
</dbReference>
<dbReference type="PANTHER" id="PTHR46102">
    <property type="entry name" value="AXIN"/>
    <property type="match status" value="1"/>
</dbReference>
<feature type="compositionally biased region" description="Basic and acidic residues" evidence="5">
    <location>
        <begin position="647"/>
        <end position="661"/>
    </location>
</feature>
<dbReference type="AlphaFoldDB" id="H2YF52"/>
<dbReference type="STRING" id="51511.ENSCSAVP00000003950"/>
<feature type="compositionally biased region" description="Polar residues" evidence="5">
    <location>
        <begin position="320"/>
        <end position="333"/>
    </location>
</feature>
<dbReference type="GO" id="GO:0008013">
    <property type="term" value="F:beta-catenin binding"/>
    <property type="evidence" value="ECO:0007669"/>
    <property type="project" value="TreeGrafter"/>
</dbReference>
<dbReference type="PANTHER" id="PTHR46102:SF2">
    <property type="entry name" value="AXIN"/>
    <property type="match status" value="1"/>
</dbReference>
<evidence type="ECO:0000256" key="3">
    <source>
        <dbReference type="ARBA" id="ARBA00022687"/>
    </source>
</evidence>
<dbReference type="Pfam" id="PF00615">
    <property type="entry name" value="RGS"/>
    <property type="match status" value="1"/>
</dbReference>
<keyword evidence="3 4" id="KW-0879">Wnt signaling pathway</keyword>
<dbReference type="InterPro" id="IPR036305">
    <property type="entry name" value="RGS_sf"/>
</dbReference>
<accession>H2YF52</accession>
<proteinExistence type="predicted"/>
<feature type="region of interest" description="Disordered" evidence="5">
    <location>
        <begin position="320"/>
        <end position="391"/>
    </location>
</feature>
<dbReference type="Gene3D" id="2.40.240.130">
    <property type="match status" value="1"/>
</dbReference>
<dbReference type="Pfam" id="PF00778">
    <property type="entry name" value="DIX"/>
    <property type="match status" value="1"/>
</dbReference>
<evidence type="ECO:0000256" key="4">
    <source>
        <dbReference type="PROSITE-ProRule" id="PRU00069"/>
    </source>
</evidence>
<dbReference type="GO" id="GO:0005737">
    <property type="term" value="C:cytoplasm"/>
    <property type="evidence" value="ECO:0007669"/>
    <property type="project" value="UniProtKB-SubCell"/>
</dbReference>
<feature type="compositionally biased region" description="Polar residues" evidence="5">
    <location>
        <begin position="48"/>
        <end position="67"/>
    </location>
</feature>
<reference evidence="8" key="2">
    <citation type="submission" date="2025-08" db="UniProtKB">
        <authorList>
            <consortium name="Ensembl"/>
        </authorList>
    </citation>
    <scope>IDENTIFICATION</scope>
</reference>
<dbReference type="InParanoid" id="H2YF52"/>
<dbReference type="GO" id="GO:0016055">
    <property type="term" value="P:Wnt signaling pathway"/>
    <property type="evidence" value="ECO:0007669"/>
    <property type="project" value="UniProtKB-KW"/>
</dbReference>
<dbReference type="SUPFAM" id="SSF48097">
    <property type="entry name" value="Regulator of G-protein signaling, RGS"/>
    <property type="match status" value="1"/>
</dbReference>
<feature type="region of interest" description="Disordered" evidence="5">
    <location>
        <begin position="45"/>
        <end position="67"/>
    </location>
</feature>
<reference evidence="9" key="1">
    <citation type="submission" date="2003-08" db="EMBL/GenBank/DDBJ databases">
        <authorList>
            <person name="Birren B."/>
            <person name="Nusbaum C."/>
            <person name="Abebe A."/>
            <person name="Abouelleil A."/>
            <person name="Adekoya E."/>
            <person name="Ait-zahra M."/>
            <person name="Allen N."/>
            <person name="Allen T."/>
            <person name="An P."/>
            <person name="Anderson M."/>
            <person name="Anderson S."/>
            <person name="Arachchi H."/>
            <person name="Armbruster J."/>
            <person name="Bachantsang P."/>
            <person name="Baldwin J."/>
            <person name="Barry A."/>
            <person name="Bayul T."/>
            <person name="Blitshsteyn B."/>
            <person name="Bloom T."/>
            <person name="Blye J."/>
            <person name="Boguslavskiy L."/>
            <person name="Borowsky M."/>
            <person name="Boukhgalter B."/>
            <person name="Brunache A."/>
            <person name="Butler J."/>
            <person name="Calixte N."/>
            <person name="Calvo S."/>
            <person name="Camarata J."/>
            <person name="Campo K."/>
            <person name="Chang J."/>
            <person name="Cheshatsang Y."/>
            <person name="Citroen M."/>
            <person name="Collymore A."/>
            <person name="Considine T."/>
            <person name="Cook A."/>
            <person name="Cooke P."/>
            <person name="Corum B."/>
            <person name="Cuomo C."/>
            <person name="David R."/>
            <person name="Dawoe T."/>
            <person name="Degray S."/>
            <person name="Dodge S."/>
            <person name="Dooley K."/>
            <person name="Dorje P."/>
            <person name="Dorjee K."/>
            <person name="Dorris L."/>
            <person name="Duffey N."/>
            <person name="Dupes A."/>
            <person name="Elkins T."/>
            <person name="Engels R."/>
            <person name="Erickson J."/>
            <person name="Farina A."/>
            <person name="Faro S."/>
            <person name="Ferreira P."/>
            <person name="Fischer H."/>
            <person name="Fitzgerald M."/>
            <person name="Foley K."/>
            <person name="Gage D."/>
            <person name="Galagan J."/>
            <person name="Gearin G."/>
            <person name="Gnerre S."/>
            <person name="Gnirke A."/>
            <person name="Goyette A."/>
            <person name="Graham J."/>
            <person name="Grandbois E."/>
            <person name="Gyaltsen K."/>
            <person name="Hafez N."/>
            <person name="Hagopian D."/>
            <person name="Hagos B."/>
            <person name="Hall J."/>
            <person name="Hatcher B."/>
            <person name="Heller A."/>
            <person name="Higgins H."/>
            <person name="Honan T."/>
            <person name="Horn A."/>
            <person name="Houde N."/>
            <person name="Hughes L."/>
            <person name="Hulme W."/>
            <person name="Husby E."/>
            <person name="Iliev I."/>
            <person name="Jaffe D."/>
            <person name="Jones C."/>
            <person name="Kamal M."/>
            <person name="Kamat A."/>
            <person name="Kamvysselis M."/>
            <person name="Karlsson E."/>
            <person name="Kells C."/>
            <person name="Kieu A."/>
            <person name="Kisner P."/>
            <person name="Kodira C."/>
            <person name="Kulbokas E."/>
            <person name="Labutti K."/>
            <person name="Lama D."/>
            <person name="Landers T."/>
            <person name="Leger J."/>
            <person name="Levine S."/>
            <person name="Lewis D."/>
            <person name="Lewis T."/>
            <person name="Lindblad-toh K."/>
            <person name="Liu X."/>
            <person name="Lokyitsang T."/>
            <person name="Lokyitsang Y."/>
            <person name="Lucien O."/>
            <person name="Lui A."/>
            <person name="Ma L.J."/>
            <person name="Mabbitt R."/>
            <person name="Macdonald J."/>
            <person name="Maclean C."/>
            <person name="Major J."/>
            <person name="Manning J."/>
            <person name="Marabella R."/>
            <person name="Maru K."/>
            <person name="Matthews C."/>
            <person name="Mauceli E."/>
            <person name="Mccarthy M."/>
            <person name="Mcdonough S."/>
            <person name="Mcghee T."/>
            <person name="Meldrim J."/>
            <person name="Meneus L."/>
            <person name="Mesirov J."/>
            <person name="Mihalev A."/>
            <person name="Mihova T."/>
            <person name="Mikkelsen T."/>
            <person name="Mlenga V."/>
            <person name="Moru K."/>
            <person name="Mozes J."/>
            <person name="Mulrain L."/>
            <person name="Munson G."/>
            <person name="Naylor J."/>
            <person name="Newes C."/>
            <person name="Nguyen C."/>
            <person name="Nguyen N."/>
            <person name="Nguyen T."/>
            <person name="Nicol R."/>
            <person name="Nielsen C."/>
            <person name="Nizzari M."/>
            <person name="Norbu C."/>
            <person name="Norbu N."/>
            <person name="O'donnell P."/>
            <person name="Okoawo O."/>
            <person name="O'leary S."/>
            <person name="Omotosho B."/>
            <person name="O'neill K."/>
            <person name="Osman S."/>
            <person name="Parker S."/>
            <person name="Perrin D."/>
            <person name="Phunkhang P."/>
            <person name="Piqani B."/>
            <person name="Purcell S."/>
            <person name="Rachupka T."/>
            <person name="Ramasamy U."/>
            <person name="Rameau R."/>
            <person name="Ray V."/>
            <person name="Raymond C."/>
            <person name="Retta R."/>
            <person name="Richardson S."/>
            <person name="Rise C."/>
            <person name="Rodriguez J."/>
            <person name="Rogers J."/>
            <person name="Rogov P."/>
            <person name="Rutman M."/>
            <person name="Schupbach R."/>
            <person name="Seaman C."/>
            <person name="Settipalli S."/>
            <person name="Sharpe T."/>
            <person name="Sheridan J."/>
            <person name="Sherpa N."/>
            <person name="Shi J."/>
            <person name="Smirnov S."/>
            <person name="Smith C."/>
            <person name="Sougnez C."/>
            <person name="Spencer B."/>
            <person name="Stalker J."/>
            <person name="Stange-thomann N."/>
            <person name="Stavropoulos S."/>
            <person name="Stetson K."/>
            <person name="Stone C."/>
            <person name="Stone S."/>
            <person name="Stubbs M."/>
            <person name="Talamas J."/>
            <person name="Tchuinga P."/>
            <person name="Tenzing P."/>
            <person name="Tesfaye S."/>
            <person name="Theodore J."/>
            <person name="Thoulutsang Y."/>
            <person name="Topham K."/>
            <person name="Towey S."/>
            <person name="Tsamla T."/>
            <person name="Tsomo N."/>
            <person name="Vallee D."/>
            <person name="Vassiliev H."/>
            <person name="Venkataraman V."/>
            <person name="Vinson J."/>
            <person name="Vo A."/>
            <person name="Wade C."/>
            <person name="Wang S."/>
            <person name="Wangchuk T."/>
            <person name="Wangdi T."/>
            <person name="Whittaker C."/>
            <person name="Wilkinson J."/>
            <person name="Wu Y."/>
            <person name="Wyman D."/>
            <person name="Yadav S."/>
            <person name="Yang S."/>
            <person name="Yang X."/>
            <person name="Yeager S."/>
            <person name="Yee E."/>
            <person name="Young G."/>
            <person name="Zainoun J."/>
            <person name="Zembeck L."/>
            <person name="Zimmer A."/>
            <person name="Zody M."/>
            <person name="Lander E."/>
        </authorList>
    </citation>
    <scope>NUCLEOTIDE SEQUENCE [LARGE SCALE GENOMIC DNA]</scope>
</reference>
<dbReference type="FunCoup" id="H2YF52">
    <property type="interactions" value="12"/>
</dbReference>
<comment type="subcellular location">
    <subcellularLocation>
        <location evidence="1">Cytoplasm</location>
    </subcellularLocation>
</comment>
<evidence type="ECO:0000256" key="1">
    <source>
        <dbReference type="ARBA" id="ARBA00004496"/>
    </source>
</evidence>
<dbReference type="Proteomes" id="UP000007875">
    <property type="component" value="Unassembled WGS sequence"/>
</dbReference>
<dbReference type="GO" id="GO:0019901">
    <property type="term" value="F:protein kinase binding"/>
    <property type="evidence" value="ECO:0007669"/>
    <property type="project" value="TreeGrafter"/>
</dbReference>
<feature type="compositionally biased region" description="Low complexity" evidence="5">
    <location>
        <begin position="664"/>
        <end position="681"/>
    </location>
</feature>
<dbReference type="GeneTree" id="ENSGT00940000172170"/>
<dbReference type="eggNOG" id="KOG3589">
    <property type="taxonomic scope" value="Eukaryota"/>
</dbReference>
<dbReference type="PROSITE" id="PS50132">
    <property type="entry name" value="RGS"/>
    <property type="match status" value="1"/>
</dbReference>
<dbReference type="SMART" id="SM00021">
    <property type="entry name" value="DAX"/>
    <property type="match status" value="1"/>
</dbReference>
<dbReference type="InterPro" id="IPR016137">
    <property type="entry name" value="RGS"/>
</dbReference>
<dbReference type="GO" id="GO:0030877">
    <property type="term" value="C:beta-catenin destruction complex"/>
    <property type="evidence" value="ECO:0007669"/>
    <property type="project" value="TreeGrafter"/>
</dbReference>
<dbReference type="GO" id="GO:0005886">
    <property type="term" value="C:plasma membrane"/>
    <property type="evidence" value="ECO:0007669"/>
    <property type="project" value="TreeGrafter"/>
</dbReference>
<dbReference type="InterPro" id="IPR001158">
    <property type="entry name" value="DIX"/>
</dbReference>
<protein>
    <recommendedName>
        <fullName evidence="10">Axin</fullName>
    </recommendedName>
</protein>
<feature type="domain" description="RGS" evidence="6">
    <location>
        <begin position="76"/>
        <end position="226"/>
    </location>
</feature>
<reference evidence="8" key="3">
    <citation type="submission" date="2025-09" db="UniProtKB">
        <authorList>
            <consortium name="Ensembl"/>
        </authorList>
    </citation>
    <scope>IDENTIFICATION</scope>
</reference>
<dbReference type="GO" id="GO:0031625">
    <property type="term" value="F:ubiquitin protein ligase binding"/>
    <property type="evidence" value="ECO:0007669"/>
    <property type="project" value="TreeGrafter"/>
</dbReference>
<dbReference type="HOGENOM" id="CLU_361669_0_0_1"/>
<evidence type="ECO:0000256" key="2">
    <source>
        <dbReference type="ARBA" id="ARBA00022490"/>
    </source>
</evidence>
<feature type="region of interest" description="Disordered" evidence="5">
    <location>
        <begin position="647"/>
        <end position="690"/>
    </location>
</feature>
<name>H2YF52_CIOSA</name>
<evidence type="ECO:0000313" key="8">
    <source>
        <dbReference type="Ensembl" id="ENSCSAVP00000003950.1"/>
    </source>
</evidence>
<keyword evidence="9" id="KW-1185">Reference proteome</keyword>
<dbReference type="InterPro" id="IPR038207">
    <property type="entry name" value="DIX_dom_sf"/>
</dbReference>
<organism evidence="8 9">
    <name type="scientific">Ciona savignyi</name>
    <name type="common">Pacific transparent sea squirt</name>
    <dbReference type="NCBI Taxonomy" id="51511"/>
    <lineage>
        <taxon>Eukaryota</taxon>
        <taxon>Metazoa</taxon>
        <taxon>Chordata</taxon>
        <taxon>Tunicata</taxon>
        <taxon>Ascidiacea</taxon>
        <taxon>Phlebobranchia</taxon>
        <taxon>Cionidae</taxon>
        <taxon>Ciona</taxon>
    </lineage>
</organism>
<dbReference type="SMART" id="SM00315">
    <property type="entry name" value="RGS"/>
    <property type="match status" value="1"/>
</dbReference>
<dbReference type="InterPro" id="IPR044926">
    <property type="entry name" value="RGS_subdomain_2"/>
</dbReference>
<sequence length="773" mass="85973">MQNAVQCGFKGQDSVSMVHAFMLGHNFTKCTGDLGKLTVSDLDEVTGDSRQSTRSSLSGKSGTSATSSLQDKWKKSLCSLLNDSEGVKAFQMYLWERGQDSILKCMLAMRGFRNFGVNENAPNGGNSTAAHKNVMLLMDEETKQKRLKLAKQIYKSFLGNSAPKCISNSISTDTKQNILATIRNAGKTKSGAESDLFHEAQIQIESYVESNLYKSFLASEKFYEYNSTCEANNKTPSSSQATAQPNHVVGLGMISYPYVQVPVTTLTQDEKISQPGYLPRLDENQVWNPTQNRHEFQFLNLLFFKFFSIIRKAIMGASRENQTSNNMDQTNQHDANRPAAPYYTTNTYSVPPASAIGSDQASRSSDATSDTLSCTDNSSMDGPSYSSTRTRQKLHIRNQIKNNPANVLPEYYHQPRTARCKDIPTLATNDPPAFFAKLCAKLEKVVEEQKRAKQAQRVPEPCVFDEDMEKMMESHLARVIHSPGEQNVLLPNNGLAAAQTLSYPSNKGDPANPDHQRFSESVKKEVPRRRVEQPAVGLVPGMPQNEVPDIPTPVNPVDKNQMINAWIQQAPVNQRKKHAKVRRSVAPDIETVPEGVPIFPEGSTGLTSAFPSARAHRTPLVFAQDMMPPMEQPDANTIEEVKRRLIEETEDPKPAPRDTKPPCETVSDTDSSTETATSANTMVPGRTAPTNEATSTTVVYLPHEPVAYKIHIPHCPLTLGQFKAYITTRNNCKYFFKHFSPDLGRVVFFEVTKENEVLPLWDEVVLAKIEYTS</sequence>
<feature type="region of interest" description="Disordered" evidence="5">
    <location>
        <begin position="505"/>
        <end position="531"/>
    </location>
</feature>
<dbReference type="GO" id="GO:0005634">
    <property type="term" value="C:nucleus"/>
    <property type="evidence" value="ECO:0007669"/>
    <property type="project" value="TreeGrafter"/>
</dbReference>
<feature type="domain" description="DIX" evidence="7">
    <location>
        <begin position="692"/>
        <end position="773"/>
    </location>
</feature>
<dbReference type="GO" id="GO:0048468">
    <property type="term" value="P:cell development"/>
    <property type="evidence" value="ECO:0007669"/>
    <property type="project" value="TreeGrafter"/>
</dbReference>
<keyword evidence="2" id="KW-0963">Cytoplasm</keyword>
<dbReference type="OMA" id="HIPHCPL"/>
<dbReference type="GO" id="GO:0090090">
    <property type="term" value="P:negative regulation of canonical Wnt signaling pathway"/>
    <property type="evidence" value="ECO:0007669"/>
    <property type="project" value="InterPro"/>
</dbReference>
<evidence type="ECO:0000256" key="5">
    <source>
        <dbReference type="SAM" id="MobiDB-lite"/>
    </source>
</evidence>
<dbReference type="SUPFAM" id="SSF54236">
    <property type="entry name" value="Ubiquitin-like"/>
    <property type="match status" value="1"/>
</dbReference>
<dbReference type="GO" id="GO:0060090">
    <property type="term" value="F:molecular adaptor activity"/>
    <property type="evidence" value="ECO:0007669"/>
    <property type="project" value="TreeGrafter"/>
</dbReference>
<dbReference type="Gene3D" id="1.10.167.10">
    <property type="entry name" value="Regulator of G-protein Signalling 4, domain 2"/>
    <property type="match status" value="1"/>
</dbReference>
<evidence type="ECO:0008006" key="10">
    <source>
        <dbReference type="Google" id="ProtNLM"/>
    </source>
</evidence>
<dbReference type="InterPro" id="IPR029071">
    <property type="entry name" value="Ubiquitin-like_domsf"/>
</dbReference>
<evidence type="ECO:0000313" key="9">
    <source>
        <dbReference type="Proteomes" id="UP000007875"/>
    </source>
</evidence>